<feature type="transmembrane region" description="Helical" evidence="9">
    <location>
        <begin position="136"/>
        <end position="164"/>
    </location>
</feature>
<name>A0A1F6XXX0_9BACT</name>
<dbReference type="Pfam" id="PF20154">
    <property type="entry name" value="LNT_N"/>
    <property type="match status" value="1"/>
</dbReference>
<dbReference type="Proteomes" id="UP000176479">
    <property type="component" value="Unassembled WGS sequence"/>
</dbReference>
<feature type="transmembrane region" description="Helical" evidence="9">
    <location>
        <begin position="41"/>
        <end position="61"/>
    </location>
</feature>
<evidence type="ECO:0000256" key="4">
    <source>
        <dbReference type="ARBA" id="ARBA00022692"/>
    </source>
</evidence>
<evidence type="ECO:0000256" key="9">
    <source>
        <dbReference type="SAM" id="Phobius"/>
    </source>
</evidence>
<organism evidence="11 12">
    <name type="scientific">Candidatus Nomurabacteria bacterium RIFCSPLOWO2_02_FULL_40_10</name>
    <dbReference type="NCBI Taxonomy" id="1801786"/>
    <lineage>
        <taxon>Bacteria</taxon>
        <taxon>Candidatus Nomuraibacteriota</taxon>
    </lineage>
</organism>
<sequence length="506" mass="57650">MLLVFLSVILGILAFPPFGLYPLGLIFLVPFFIFLIREKKLFKLLWGTFIFKFLLSLGAAFFAFEPFIFFFSILVFLVLPLSIFFIKRGLNLRTSVVLILILLPFLWILGEHLQARYSLLPTYLITAGNIFGSSPFLGLAGVGGLTGLTFFAVLVNTLIAVVVLQFQSLGSRTSRNYAILGGSTSLILIIIFGSYLISQIQLQKNEILYQKLPAEVNIALLSNNEQFDQEFNIFKNDAFPPEEKIRAEIIINNLLEPIKTELVDKQIDLLILPEDMIDIESWKDIDEEAKSKFKIENAGILIKAYRRLAEELNANLAATLTTVQNNKRYNSTILFSRQGELADIYNKSNLTILGEYWPFGNWRPFYYTLIQKIAPDKIGQGGAVFNKEYAYQPGQEKILRTENLIFGSAICSEIQYPWQIQRFKKMGAKFISHTATNRWLVLGSKNFRELTNNLRKIEAVWLQLPILINGRQEMAGVITPDGKMDLVNFENGDKNFRIFTGEIRTN</sequence>
<feature type="transmembrane region" description="Helical" evidence="9">
    <location>
        <begin position="67"/>
        <end position="85"/>
    </location>
</feature>
<keyword evidence="3" id="KW-0808">Transferase</keyword>
<dbReference type="AlphaFoldDB" id="A0A1F6XXX0"/>
<dbReference type="PROSITE" id="PS50263">
    <property type="entry name" value="CN_HYDROLASE"/>
    <property type="match status" value="1"/>
</dbReference>
<accession>A0A1F6XXX0</accession>
<feature type="transmembrane region" description="Helical" evidence="9">
    <location>
        <begin position="6"/>
        <end position="34"/>
    </location>
</feature>
<evidence type="ECO:0000259" key="10">
    <source>
        <dbReference type="PROSITE" id="PS50263"/>
    </source>
</evidence>
<evidence type="ECO:0000256" key="6">
    <source>
        <dbReference type="ARBA" id="ARBA00023136"/>
    </source>
</evidence>
<dbReference type="InterPro" id="IPR036526">
    <property type="entry name" value="C-N_Hydrolase_sf"/>
</dbReference>
<dbReference type="InterPro" id="IPR004563">
    <property type="entry name" value="Apolipo_AcylTrfase"/>
</dbReference>
<feature type="transmembrane region" description="Helical" evidence="9">
    <location>
        <begin position="176"/>
        <end position="197"/>
    </location>
</feature>
<dbReference type="SUPFAM" id="SSF56317">
    <property type="entry name" value="Carbon-nitrogen hydrolase"/>
    <property type="match status" value="1"/>
</dbReference>
<dbReference type="EMBL" id="MFVK01000028">
    <property type="protein sequence ID" value="OGI98986.1"/>
    <property type="molecule type" value="Genomic_DNA"/>
</dbReference>
<keyword evidence="8" id="KW-0175">Coiled coil</keyword>
<evidence type="ECO:0000256" key="1">
    <source>
        <dbReference type="ARBA" id="ARBA00004651"/>
    </source>
</evidence>
<dbReference type="InterPro" id="IPR045378">
    <property type="entry name" value="LNT_N"/>
</dbReference>
<feature type="coiled-coil region" evidence="8">
    <location>
        <begin position="295"/>
        <end position="322"/>
    </location>
</feature>
<evidence type="ECO:0000256" key="5">
    <source>
        <dbReference type="ARBA" id="ARBA00022989"/>
    </source>
</evidence>
<protein>
    <recommendedName>
        <fullName evidence="10">CN hydrolase domain-containing protein</fullName>
    </recommendedName>
</protein>
<evidence type="ECO:0000256" key="7">
    <source>
        <dbReference type="ARBA" id="ARBA00023315"/>
    </source>
</evidence>
<evidence type="ECO:0000313" key="11">
    <source>
        <dbReference type="EMBL" id="OGI98986.1"/>
    </source>
</evidence>
<proteinExistence type="predicted"/>
<feature type="transmembrane region" description="Helical" evidence="9">
    <location>
        <begin position="92"/>
        <end position="110"/>
    </location>
</feature>
<comment type="subcellular location">
    <subcellularLocation>
        <location evidence="1">Cell membrane</location>
        <topology evidence="1">Multi-pass membrane protein</topology>
    </subcellularLocation>
</comment>
<feature type="domain" description="CN hydrolase" evidence="10">
    <location>
        <begin position="216"/>
        <end position="505"/>
    </location>
</feature>
<dbReference type="Gene3D" id="3.60.110.10">
    <property type="entry name" value="Carbon-nitrogen hydrolase"/>
    <property type="match status" value="1"/>
</dbReference>
<evidence type="ECO:0000313" key="12">
    <source>
        <dbReference type="Proteomes" id="UP000176479"/>
    </source>
</evidence>
<dbReference type="GO" id="GO:0005886">
    <property type="term" value="C:plasma membrane"/>
    <property type="evidence" value="ECO:0007669"/>
    <property type="project" value="UniProtKB-SubCell"/>
</dbReference>
<evidence type="ECO:0000256" key="8">
    <source>
        <dbReference type="SAM" id="Coils"/>
    </source>
</evidence>
<dbReference type="InterPro" id="IPR003010">
    <property type="entry name" value="C-N_Hydrolase"/>
</dbReference>
<keyword evidence="4 9" id="KW-0812">Transmembrane</keyword>
<dbReference type="PANTHER" id="PTHR38686">
    <property type="entry name" value="APOLIPOPROTEIN N-ACYLTRANSFERASE"/>
    <property type="match status" value="1"/>
</dbReference>
<dbReference type="Pfam" id="PF00795">
    <property type="entry name" value="CN_hydrolase"/>
    <property type="match status" value="1"/>
</dbReference>
<keyword evidence="7" id="KW-0012">Acyltransferase</keyword>
<evidence type="ECO:0000256" key="2">
    <source>
        <dbReference type="ARBA" id="ARBA00022475"/>
    </source>
</evidence>
<comment type="caution">
    <text evidence="11">The sequence shown here is derived from an EMBL/GenBank/DDBJ whole genome shotgun (WGS) entry which is preliminary data.</text>
</comment>
<dbReference type="GO" id="GO:0016410">
    <property type="term" value="F:N-acyltransferase activity"/>
    <property type="evidence" value="ECO:0007669"/>
    <property type="project" value="InterPro"/>
</dbReference>
<keyword evidence="5 9" id="KW-1133">Transmembrane helix</keyword>
<keyword evidence="6 9" id="KW-0472">Membrane</keyword>
<evidence type="ECO:0000256" key="3">
    <source>
        <dbReference type="ARBA" id="ARBA00022679"/>
    </source>
</evidence>
<dbReference type="PANTHER" id="PTHR38686:SF1">
    <property type="entry name" value="APOLIPOPROTEIN N-ACYLTRANSFERASE"/>
    <property type="match status" value="1"/>
</dbReference>
<gene>
    <name evidence="11" type="ORF">A3H53_01080</name>
</gene>
<reference evidence="11 12" key="1">
    <citation type="journal article" date="2016" name="Nat. Commun.">
        <title>Thousands of microbial genomes shed light on interconnected biogeochemical processes in an aquifer system.</title>
        <authorList>
            <person name="Anantharaman K."/>
            <person name="Brown C.T."/>
            <person name="Hug L.A."/>
            <person name="Sharon I."/>
            <person name="Castelle C.J."/>
            <person name="Probst A.J."/>
            <person name="Thomas B.C."/>
            <person name="Singh A."/>
            <person name="Wilkins M.J."/>
            <person name="Karaoz U."/>
            <person name="Brodie E.L."/>
            <person name="Williams K.H."/>
            <person name="Hubbard S.S."/>
            <person name="Banfield J.F."/>
        </authorList>
    </citation>
    <scope>NUCLEOTIDE SEQUENCE [LARGE SCALE GENOMIC DNA]</scope>
</reference>
<keyword evidence="2" id="KW-1003">Cell membrane</keyword>
<dbReference type="GO" id="GO:0042158">
    <property type="term" value="P:lipoprotein biosynthetic process"/>
    <property type="evidence" value="ECO:0007669"/>
    <property type="project" value="InterPro"/>
</dbReference>